<dbReference type="EMBL" id="QYUJ01000009">
    <property type="protein sequence ID" value="RJF74615.1"/>
    <property type="molecule type" value="Genomic_DNA"/>
</dbReference>
<evidence type="ECO:0000259" key="2">
    <source>
        <dbReference type="Pfam" id="PF13538"/>
    </source>
</evidence>
<gene>
    <name evidence="3" type="ORF">D3875_03480</name>
</gene>
<dbReference type="AlphaFoldDB" id="A0A418VEX7"/>
<comment type="caution">
    <text evidence="3">The sequence shown here is derived from an EMBL/GenBank/DDBJ whole genome shotgun (WGS) entry which is preliminary data.</text>
</comment>
<feature type="domain" description="UvrD-like helicase C-terminal" evidence="2">
    <location>
        <begin position="466"/>
        <end position="509"/>
    </location>
</feature>
<proteinExistence type="predicted"/>
<keyword evidence="4" id="KW-1185">Reference proteome</keyword>
<evidence type="ECO:0000313" key="4">
    <source>
        <dbReference type="Proteomes" id="UP000286287"/>
    </source>
</evidence>
<dbReference type="OrthoDB" id="9787585at2"/>
<dbReference type="Gene3D" id="3.40.50.300">
    <property type="entry name" value="P-loop containing nucleotide triphosphate hydrolases"/>
    <property type="match status" value="2"/>
</dbReference>
<dbReference type="SUPFAM" id="SSF52540">
    <property type="entry name" value="P-loop containing nucleoside triphosphate hydrolases"/>
    <property type="match status" value="1"/>
</dbReference>
<dbReference type="Pfam" id="PF08378">
    <property type="entry name" value="NERD"/>
    <property type="match status" value="1"/>
</dbReference>
<sequence length="539" mass="59513">MKMIPAVLTASTESRAERQIFSLLRSNSLFPAGTALHSQNLNAGSWRAEAEADFVLLCEEGLLVLEIKGGGISRHDGEFQTVDAAGRTHGINDPFRQASSALHTLVDIIRQEDSSLLNGLLYGYAVVLPDVVFNVPSAEWPQEIVIDRRDMVSQSSFNTAVRRVFRHWRSFYPDNSGSSRTTDGIVRLLRPEFERLPSVTALALGVERELHSLTEAQCGFFDALLENERILCRGGAGTGKTFLLAEAARRNAAEGRSVLVTCHSEPLARHLRSVLEPQVATVLSSEELGRNTEVFDVLLIDEAQDLMSMEDISQLDPHVAGGLRQGRWAVFYDSNLQARIRGVFDDNVEAFLLSTGAFRVSLPRNCRNTAEIARQTTLRTGGDIGQARAGAGMRVRELFFSSPREQEELAGQVISELRADGVRPEEVILLSPLNWQDSVFFRLAARHRIGSAGQTHGGQYPFARIDDFKGLEARFVIAGDIGSAGATDHPDIARLYVAMTRARAGLWLLIDERSREALDRLAISHMEQIIDADLKGRKV</sequence>
<dbReference type="Pfam" id="PF13538">
    <property type="entry name" value="UvrD_C_2"/>
    <property type="match status" value="1"/>
</dbReference>
<name>A0A418VEX7_9DEIO</name>
<accession>A0A418VEX7</accession>
<dbReference type="RefSeq" id="WP_119761198.1">
    <property type="nucleotide sequence ID" value="NZ_QYUJ01000009.1"/>
</dbReference>
<protein>
    <submittedName>
        <fullName evidence="3">NERD domain-containing protein</fullName>
    </submittedName>
</protein>
<dbReference type="InterPro" id="IPR027417">
    <property type="entry name" value="P-loop_NTPase"/>
</dbReference>
<dbReference type="Pfam" id="PF13604">
    <property type="entry name" value="AAA_30"/>
    <property type="match status" value="1"/>
</dbReference>
<organism evidence="3 4">
    <name type="scientific">Deinococcus cavernae</name>
    <dbReference type="NCBI Taxonomy" id="2320857"/>
    <lineage>
        <taxon>Bacteria</taxon>
        <taxon>Thermotogati</taxon>
        <taxon>Deinococcota</taxon>
        <taxon>Deinococci</taxon>
        <taxon>Deinococcales</taxon>
        <taxon>Deinococcaceae</taxon>
        <taxon>Deinococcus</taxon>
    </lineage>
</organism>
<evidence type="ECO:0000259" key="1">
    <source>
        <dbReference type="Pfam" id="PF08378"/>
    </source>
</evidence>
<dbReference type="Proteomes" id="UP000286287">
    <property type="component" value="Unassembled WGS sequence"/>
</dbReference>
<evidence type="ECO:0000313" key="3">
    <source>
        <dbReference type="EMBL" id="RJF74615.1"/>
    </source>
</evidence>
<feature type="domain" description="NERD" evidence="1">
    <location>
        <begin position="14"/>
        <end position="109"/>
    </location>
</feature>
<reference evidence="3 4" key="1">
    <citation type="submission" date="2018-09" db="EMBL/GenBank/DDBJ databases">
        <authorList>
            <person name="Zhu H."/>
        </authorList>
    </citation>
    <scope>NUCLEOTIDE SEQUENCE [LARGE SCALE GENOMIC DNA]</scope>
    <source>
        <strain evidence="3 4">K2S05-167</strain>
    </source>
</reference>
<dbReference type="InterPro" id="IPR027785">
    <property type="entry name" value="UvrD-like_helicase_C"/>
</dbReference>
<dbReference type="InterPro" id="IPR011528">
    <property type="entry name" value="NERD"/>
</dbReference>